<accession>A0A7J5XXJ8</accession>
<sequence length="203" mass="22746">MVVRTFAVRGPPSSPPISGRRRYISVPTAIKAKIVKSVTEKASWPGSTLNSSPLLLCCDRTNDGGQQADHTDGDHEASPAVPVVCGRDEGEQNLPEHASIKETEEEGEVRKEGRRLSKLSTCKGKRRSTGEKLLRPVEEEMSRWKEKADRRRCDFDGSKLYSRGRGKEEEVEGATVTLWEIPIGGDRIGAEERSRRRENKWNF</sequence>
<protein>
    <submittedName>
        <fullName evidence="2">Uncharacterized protein</fullName>
    </submittedName>
</protein>
<keyword evidence="3" id="KW-1185">Reference proteome</keyword>
<name>A0A7J5XXJ8_DISMA</name>
<feature type="compositionally biased region" description="Basic and acidic residues" evidence="1">
    <location>
        <begin position="128"/>
        <end position="141"/>
    </location>
</feature>
<gene>
    <name evidence="2" type="ORF">F7725_023786</name>
</gene>
<feature type="region of interest" description="Disordered" evidence="1">
    <location>
        <begin position="1"/>
        <end position="20"/>
    </location>
</feature>
<feature type="region of interest" description="Disordered" evidence="1">
    <location>
        <begin position="92"/>
        <end position="141"/>
    </location>
</feature>
<evidence type="ECO:0000313" key="3">
    <source>
        <dbReference type="Proteomes" id="UP000518266"/>
    </source>
</evidence>
<feature type="compositionally biased region" description="Basic and acidic residues" evidence="1">
    <location>
        <begin position="98"/>
        <end position="115"/>
    </location>
</feature>
<dbReference type="AlphaFoldDB" id="A0A7J5XXJ8"/>
<dbReference type="EMBL" id="JAAKFY010000019">
    <property type="protein sequence ID" value="KAF3841835.1"/>
    <property type="molecule type" value="Genomic_DNA"/>
</dbReference>
<evidence type="ECO:0000256" key="1">
    <source>
        <dbReference type="SAM" id="MobiDB-lite"/>
    </source>
</evidence>
<dbReference type="Proteomes" id="UP000518266">
    <property type="component" value="Unassembled WGS sequence"/>
</dbReference>
<feature type="compositionally biased region" description="Basic residues" evidence="1">
    <location>
        <begin position="116"/>
        <end position="127"/>
    </location>
</feature>
<comment type="caution">
    <text evidence="2">The sequence shown here is derived from an EMBL/GenBank/DDBJ whole genome shotgun (WGS) entry which is preliminary data.</text>
</comment>
<proteinExistence type="predicted"/>
<organism evidence="2 3">
    <name type="scientific">Dissostichus mawsoni</name>
    <name type="common">Antarctic cod</name>
    <dbReference type="NCBI Taxonomy" id="36200"/>
    <lineage>
        <taxon>Eukaryota</taxon>
        <taxon>Metazoa</taxon>
        <taxon>Chordata</taxon>
        <taxon>Craniata</taxon>
        <taxon>Vertebrata</taxon>
        <taxon>Euteleostomi</taxon>
        <taxon>Actinopterygii</taxon>
        <taxon>Neopterygii</taxon>
        <taxon>Teleostei</taxon>
        <taxon>Neoteleostei</taxon>
        <taxon>Acanthomorphata</taxon>
        <taxon>Eupercaria</taxon>
        <taxon>Perciformes</taxon>
        <taxon>Notothenioidei</taxon>
        <taxon>Nototheniidae</taxon>
        <taxon>Dissostichus</taxon>
    </lineage>
</organism>
<reference evidence="2 3" key="1">
    <citation type="submission" date="2020-03" db="EMBL/GenBank/DDBJ databases">
        <title>Dissostichus mawsoni Genome sequencing and assembly.</title>
        <authorList>
            <person name="Park H."/>
        </authorList>
    </citation>
    <scope>NUCLEOTIDE SEQUENCE [LARGE SCALE GENOMIC DNA]</scope>
    <source>
        <strain evidence="2">DM0001</strain>
        <tissue evidence="2">Muscle</tissue>
    </source>
</reference>
<evidence type="ECO:0000313" key="2">
    <source>
        <dbReference type="EMBL" id="KAF3841835.1"/>
    </source>
</evidence>